<feature type="binding site" evidence="11">
    <location>
        <position position="409"/>
    </location>
    <ligand>
        <name>L-glutamine</name>
        <dbReference type="ChEBI" id="CHEBI:58359"/>
    </ligand>
</feature>
<dbReference type="Gene3D" id="3.40.50.880">
    <property type="match status" value="1"/>
</dbReference>
<feature type="binding site" evidence="11">
    <location>
        <position position="58"/>
    </location>
    <ligand>
        <name>L-glutamine</name>
        <dbReference type="ChEBI" id="CHEBI:58359"/>
    </ligand>
</feature>
<dbReference type="NCBIfam" id="NF003792">
    <property type="entry name" value="PRK05380.1"/>
    <property type="match status" value="1"/>
</dbReference>
<evidence type="ECO:0000256" key="6">
    <source>
        <dbReference type="ARBA" id="ARBA00022840"/>
    </source>
</evidence>
<dbReference type="InterPro" id="IPR033828">
    <property type="entry name" value="GATase1_CTP_Synthase"/>
</dbReference>
<dbReference type="EMBL" id="FOIU01000001">
    <property type="protein sequence ID" value="SEV89178.1"/>
    <property type="molecule type" value="Genomic_DNA"/>
</dbReference>
<sequence>MSKKNTKYIFVTGGVTSSLGKGIVSASLGLLLKSRGFNVTIQKLDPYINIDPGTLNPYEHGECYVTEDGAETDLDLGHYERYLDAPTSQNNNVTTGKIYQTVIEKERKGDFLGKTVQVIPHITNEIKRRIKILSKQNYDIIITEIGGTVGDIESLPYIETVRQLKWELGEKNSMVIHLTLLPYLASSGELKTKPSQHSVRQLMESGIMADVLVCRTEHKIPKDQRAKLAQFCNVPLDNVIECKDLETIYEVPMYLQKQNFDDVVLKELDLKSDKDADLKEWKSFLKKFQNPKKSIEIALVGKYVSLQDSYISIAEAFKHAGADVETEVKVRWVYSGDITEENIKDTLKGVDGILIAPGFGDRGIEGKVLTARYARENKVPMLGICLGMQIMTIEFARNVLGYSKANSMEFDTSTPDPVISIMEEQKNVVDKGGTMRLGAWKCSLKSGSKLNDIYGTKNITERHRHRYEFNSDYIGEFEKNGFLATGTNPETGLVEALEMPEHPFYVGVQYHPEYKSTVATPHPLFRAFIKACTPK</sequence>
<keyword evidence="7 11" id="KW-0460">Magnesium</keyword>
<dbReference type="SUPFAM" id="SSF52317">
    <property type="entry name" value="Class I glutamine amidotransferase-like"/>
    <property type="match status" value="1"/>
</dbReference>
<feature type="binding site" evidence="11">
    <location>
        <position position="358"/>
    </location>
    <ligand>
        <name>L-glutamine</name>
        <dbReference type="ChEBI" id="CHEBI:58359"/>
    </ligand>
</feature>
<evidence type="ECO:0000256" key="10">
    <source>
        <dbReference type="ARBA" id="ARBA00047781"/>
    </source>
</evidence>
<dbReference type="PROSITE" id="PS51273">
    <property type="entry name" value="GATASE_TYPE_1"/>
    <property type="match status" value="1"/>
</dbReference>
<feature type="active site" evidence="11">
    <location>
        <position position="513"/>
    </location>
</feature>
<comment type="catalytic activity">
    <reaction evidence="11">
        <text>UTP + NH4(+) + ATP = CTP + ADP + phosphate + 2 H(+)</text>
        <dbReference type="Rhea" id="RHEA:16597"/>
        <dbReference type="ChEBI" id="CHEBI:15378"/>
        <dbReference type="ChEBI" id="CHEBI:28938"/>
        <dbReference type="ChEBI" id="CHEBI:30616"/>
        <dbReference type="ChEBI" id="CHEBI:37563"/>
        <dbReference type="ChEBI" id="CHEBI:43474"/>
        <dbReference type="ChEBI" id="CHEBI:46398"/>
        <dbReference type="ChEBI" id="CHEBI:456216"/>
    </reaction>
</comment>
<dbReference type="OrthoDB" id="9801107at2"/>
<dbReference type="InterPro" id="IPR029062">
    <property type="entry name" value="Class_I_gatase-like"/>
</dbReference>
<evidence type="ECO:0000256" key="9">
    <source>
        <dbReference type="ARBA" id="ARBA00022975"/>
    </source>
</evidence>
<dbReference type="FunFam" id="3.40.50.880:FF:000002">
    <property type="entry name" value="CTP synthase"/>
    <property type="match status" value="1"/>
</dbReference>
<gene>
    <name evidence="11" type="primary">pyrG</name>
    <name evidence="14" type="ORF">SAMN05421841_0055</name>
</gene>
<feature type="binding site" evidence="11">
    <location>
        <position position="75"/>
    </location>
    <ligand>
        <name>Mg(2+)</name>
        <dbReference type="ChEBI" id="CHEBI:18420"/>
    </ligand>
</feature>
<dbReference type="InterPro" id="IPR004468">
    <property type="entry name" value="CTP_synthase"/>
</dbReference>
<feature type="region of interest" description="Amidoligase domain" evidence="11">
    <location>
        <begin position="1"/>
        <end position="270"/>
    </location>
</feature>
<accession>A0A1I0MLF1</accession>
<feature type="binding site" evidence="11">
    <location>
        <position position="17"/>
    </location>
    <ligand>
        <name>CTP</name>
        <dbReference type="ChEBI" id="CHEBI:37563"/>
        <note>allosteric inhibitor</note>
    </ligand>
</feature>
<evidence type="ECO:0000259" key="13">
    <source>
        <dbReference type="Pfam" id="PF06418"/>
    </source>
</evidence>
<evidence type="ECO:0000256" key="4">
    <source>
        <dbReference type="ARBA" id="ARBA00022723"/>
    </source>
</evidence>
<dbReference type="InterPro" id="IPR017456">
    <property type="entry name" value="CTP_synthase_N"/>
</dbReference>
<dbReference type="PANTHER" id="PTHR11550:SF0">
    <property type="entry name" value="CTP SYNTHASE-RELATED"/>
    <property type="match status" value="1"/>
</dbReference>
<evidence type="ECO:0000256" key="1">
    <source>
        <dbReference type="ARBA" id="ARBA00005171"/>
    </source>
</evidence>
<dbReference type="GO" id="GO:0005829">
    <property type="term" value="C:cytosol"/>
    <property type="evidence" value="ECO:0007669"/>
    <property type="project" value="TreeGrafter"/>
</dbReference>
<dbReference type="GO" id="GO:0097268">
    <property type="term" value="C:cytoophidium"/>
    <property type="evidence" value="ECO:0007669"/>
    <property type="project" value="UniProtKB-ARBA"/>
</dbReference>
<evidence type="ECO:0000256" key="11">
    <source>
        <dbReference type="HAMAP-Rule" id="MF_01227"/>
    </source>
</evidence>
<comment type="activity regulation">
    <text evidence="11">Allosterically activated by GTP, when glutamine is the substrate; GTP has no effect on the reaction when ammonia is the substrate. The allosteric effector GTP functions by stabilizing the protein conformation that binds the tetrahedral intermediate(s) formed during glutamine hydrolysis. Inhibited by the product CTP, via allosteric rather than competitive inhibition.</text>
</comment>
<feature type="active site" description="Nucleophile; for glutamine hydrolysis" evidence="11">
    <location>
        <position position="385"/>
    </location>
</feature>
<feature type="binding site" evidence="11">
    <location>
        <position position="466"/>
    </location>
    <ligand>
        <name>L-glutamine</name>
        <dbReference type="ChEBI" id="CHEBI:58359"/>
    </ligand>
</feature>
<keyword evidence="5 11" id="KW-0547">Nucleotide-binding</keyword>
<dbReference type="Gene3D" id="3.40.50.300">
    <property type="entry name" value="P-loop containing nucleotide triphosphate hydrolases"/>
    <property type="match status" value="1"/>
</dbReference>
<name>A0A1I0MLF1_9FLAO</name>
<comment type="function">
    <text evidence="11">Catalyzes the ATP-dependent amination of UTP to CTP with either L-glutamine or ammonia as the source of nitrogen. Regulates intracellular CTP levels through interactions with the four ribonucleotide triphosphates.</text>
</comment>
<comment type="catalytic activity">
    <reaction evidence="11">
        <text>L-glutamine + H2O = L-glutamate + NH4(+)</text>
        <dbReference type="Rhea" id="RHEA:15889"/>
        <dbReference type="ChEBI" id="CHEBI:15377"/>
        <dbReference type="ChEBI" id="CHEBI:28938"/>
        <dbReference type="ChEBI" id="CHEBI:29985"/>
        <dbReference type="ChEBI" id="CHEBI:58359"/>
    </reaction>
</comment>
<comment type="catalytic activity">
    <reaction evidence="10 11">
        <text>UTP + L-glutamine + ATP + H2O = CTP + L-glutamate + ADP + phosphate + 2 H(+)</text>
        <dbReference type="Rhea" id="RHEA:26426"/>
        <dbReference type="ChEBI" id="CHEBI:15377"/>
        <dbReference type="ChEBI" id="CHEBI:15378"/>
        <dbReference type="ChEBI" id="CHEBI:29985"/>
        <dbReference type="ChEBI" id="CHEBI:30616"/>
        <dbReference type="ChEBI" id="CHEBI:37563"/>
        <dbReference type="ChEBI" id="CHEBI:43474"/>
        <dbReference type="ChEBI" id="CHEBI:46398"/>
        <dbReference type="ChEBI" id="CHEBI:58359"/>
        <dbReference type="ChEBI" id="CHEBI:456216"/>
        <dbReference type="EC" id="6.3.4.2"/>
    </reaction>
</comment>
<evidence type="ECO:0000256" key="3">
    <source>
        <dbReference type="ARBA" id="ARBA00022598"/>
    </source>
</evidence>
<feature type="binding site" evidence="11">
    <location>
        <begin position="243"/>
        <end position="245"/>
    </location>
    <ligand>
        <name>ATP</name>
        <dbReference type="ChEBI" id="CHEBI:30616"/>
    </ligand>
</feature>
<proteinExistence type="inferred from homology"/>
<dbReference type="SUPFAM" id="SSF52540">
    <property type="entry name" value="P-loop containing nucleoside triphosphate hydrolases"/>
    <property type="match status" value="1"/>
</dbReference>
<feature type="binding site" evidence="11">
    <location>
        <position position="75"/>
    </location>
    <ligand>
        <name>ATP</name>
        <dbReference type="ChEBI" id="CHEBI:30616"/>
    </ligand>
</feature>
<dbReference type="STRING" id="356305.SAMN05421841_0055"/>
<comment type="subunit">
    <text evidence="11">Homotetramer.</text>
</comment>
<evidence type="ECO:0000256" key="5">
    <source>
        <dbReference type="ARBA" id="ARBA00022741"/>
    </source>
</evidence>
<organism evidence="14 15">
    <name type="scientific">Chryseobacterium wanjuense</name>
    <dbReference type="NCBI Taxonomy" id="356305"/>
    <lineage>
        <taxon>Bacteria</taxon>
        <taxon>Pseudomonadati</taxon>
        <taxon>Bacteroidota</taxon>
        <taxon>Flavobacteriia</taxon>
        <taxon>Flavobacteriales</taxon>
        <taxon>Weeksellaceae</taxon>
        <taxon>Chryseobacterium group</taxon>
        <taxon>Chryseobacterium</taxon>
    </lineage>
</organism>
<keyword evidence="4 11" id="KW-0479">Metal-binding</keyword>
<evidence type="ECO:0000256" key="8">
    <source>
        <dbReference type="ARBA" id="ARBA00022962"/>
    </source>
</evidence>
<dbReference type="CDD" id="cd01746">
    <property type="entry name" value="GATase1_CTP_Synthase"/>
    <property type="match status" value="1"/>
</dbReference>
<dbReference type="AlphaFoldDB" id="A0A1I0MLF1"/>
<dbReference type="GO" id="GO:0044210">
    <property type="term" value="P:'de novo' CTP biosynthetic process"/>
    <property type="evidence" value="ECO:0007669"/>
    <property type="project" value="UniProtKB-UniRule"/>
</dbReference>
<dbReference type="InterPro" id="IPR017926">
    <property type="entry name" value="GATASE"/>
</dbReference>
<feature type="binding site" evidence="11">
    <location>
        <begin position="191"/>
        <end position="196"/>
    </location>
    <ligand>
        <name>UTP</name>
        <dbReference type="ChEBI" id="CHEBI:46398"/>
    </ligand>
</feature>
<comment type="similarity">
    <text evidence="2 11">Belongs to the CTP synthase family.</text>
</comment>
<keyword evidence="9 11" id="KW-0665">Pyrimidine biosynthesis</keyword>
<feature type="binding site" evidence="11">
    <location>
        <position position="17"/>
    </location>
    <ligand>
        <name>UTP</name>
        <dbReference type="ChEBI" id="CHEBI:46398"/>
    </ligand>
</feature>
<dbReference type="CDD" id="cd03113">
    <property type="entry name" value="CTPS_N"/>
    <property type="match status" value="1"/>
</dbReference>
<evidence type="ECO:0000313" key="14">
    <source>
        <dbReference type="EMBL" id="SEV89178.1"/>
    </source>
</evidence>
<keyword evidence="3 11" id="KW-0436">Ligase</keyword>
<dbReference type="GO" id="GO:0005524">
    <property type="term" value="F:ATP binding"/>
    <property type="evidence" value="ECO:0007669"/>
    <property type="project" value="UniProtKB-KW"/>
</dbReference>
<dbReference type="GO" id="GO:0046872">
    <property type="term" value="F:metal ion binding"/>
    <property type="evidence" value="ECO:0007669"/>
    <property type="project" value="UniProtKB-KW"/>
</dbReference>
<dbReference type="Pfam" id="PF06418">
    <property type="entry name" value="CTP_synth_N"/>
    <property type="match status" value="1"/>
</dbReference>
<evidence type="ECO:0000256" key="2">
    <source>
        <dbReference type="ARBA" id="ARBA00007533"/>
    </source>
</evidence>
<dbReference type="InterPro" id="IPR027417">
    <property type="entry name" value="P-loop_NTPase"/>
</dbReference>
<dbReference type="GO" id="GO:0004359">
    <property type="term" value="F:glutaminase activity"/>
    <property type="evidence" value="ECO:0007669"/>
    <property type="project" value="RHEA"/>
</dbReference>
<dbReference type="PANTHER" id="PTHR11550">
    <property type="entry name" value="CTP SYNTHASE"/>
    <property type="match status" value="1"/>
</dbReference>
<feature type="domain" description="CTP synthase N-terminal" evidence="13">
    <location>
        <begin position="7"/>
        <end position="270"/>
    </location>
</feature>
<feature type="binding site" evidence="11">
    <location>
        <position position="144"/>
    </location>
    <ligand>
        <name>Mg(2+)</name>
        <dbReference type="ChEBI" id="CHEBI:18420"/>
    </ligand>
</feature>
<dbReference type="EC" id="6.3.4.2" evidence="11"/>
<feature type="binding site" evidence="11">
    <location>
        <begin position="18"/>
        <end position="23"/>
    </location>
    <ligand>
        <name>ATP</name>
        <dbReference type="ChEBI" id="CHEBI:30616"/>
    </ligand>
</feature>
<dbReference type="FunFam" id="3.40.50.300:FF:000009">
    <property type="entry name" value="CTP synthase"/>
    <property type="match status" value="1"/>
</dbReference>
<feature type="binding site" evidence="11">
    <location>
        <begin position="386"/>
        <end position="389"/>
    </location>
    <ligand>
        <name>L-glutamine</name>
        <dbReference type="ChEBI" id="CHEBI:58359"/>
    </ligand>
</feature>
<feature type="binding site" evidence="11">
    <location>
        <position position="227"/>
    </location>
    <ligand>
        <name>CTP</name>
        <dbReference type="ChEBI" id="CHEBI:37563"/>
        <note>allosteric inhibitor</note>
    </ligand>
</feature>
<keyword evidence="15" id="KW-1185">Reference proteome</keyword>
<dbReference type="GO" id="GO:0003883">
    <property type="term" value="F:CTP synthase activity"/>
    <property type="evidence" value="ECO:0007669"/>
    <property type="project" value="UniProtKB-UniRule"/>
</dbReference>
<keyword evidence="6 11" id="KW-0067">ATP-binding</keyword>
<dbReference type="GO" id="GO:0042802">
    <property type="term" value="F:identical protein binding"/>
    <property type="evidence" value="ECO:0007669"/>
    <property type="project" value="TreeGrafter"/>
</dbReference>
<feature type="binding site" evidence="11">
    <location>
        <position position="227"/>
    </location>
    <ligand>
        <name>UTP</name>
        <dbReference type="ChEBI" id="CHEBI:46398"/>
    </ligand>
</feature>
<dbReference type="Proteomes" id="UP000199469">
    <property type="component" value="Unassembled WGS sequence"/>
</dbReference>
<feature type="binding site" evidence="11">
    <location>
        <begin position="151"/>
        <end position="153"/>
    </location>
    <ligand>
        <name>CTP</name>
        <dbReference type="ChEBI" id="CHEBI:37563"/>
        <note>allosteric inhibitor</note>
    </ligand>
</feature>
<protein>
    <recommendedName>
        <fullName evidence="11">CTP synthase</fullName>
        <ecNumber evidence="11">6.3.4.2</ecNumber>
    </recommendedName>
    <alternativeName>
        <fullName evidence="11">Cytidine 5'-triphosphate synthase</fullName>
    </alternativeName>
    <alternativeName>
        <fullName evidence="11">Cytidine triphosphate synthetase</fullName>
        <shortName evidence="11">CTP synthetase</shortName>
        <shortName evidence="11">CTPS</shortName>
    </alternativeName>
    <alternativeName>
        <fullName evidence="11">UTP--ammonia ligase</fullName>
    </alternativeName>
</protein>
<dbReference type="RefSeq" id="WP_089789973.1">
    <property type="nucleotide sequence ID" value="NZ_FOIU01000001.1"/>
</dbReference>
<dbReference type="Pfam" id="PF00117">
    <property type="entry name" value="GATase"/>
    <property type="match status" value="1"/>
</dbReference>
<dbReference type="UniPathway" id="UPA00159">
    <property type="reaction ID" value="UER00277"/>
</dbReference>
<evidence type="ECO:0000259" key="12">
    <source>
        <dbReference type="Pfam" id="PF00117"/>
    </source>
</evidence>
<keyword evidence="8 11" id="KW-0315">Glutamine amidotransferase</keyword>
<comment type="pathway">
    <text evidence="1 11">Pyrimidine metabolism; CTP biosynthesis via de novo pathway; CTP from UDP: step 2/2.</text>
</comment>
<feature type="domain" description="Glutamine amidotransferase" evidence="12">
    <location>
        <begin position="306"/>
        <end position="530"/>
    </location>
</feature>
<feature type="active site" evidence="11">
    <location>
        <position position="511"/>
    </location>
</feature>
<comment type="miscellaneous">
    <text evidence="11">CTPSs have evolved a hybrid strategy for distinguishing between UTP and CTP. The overlapping regions of the product feedback inhibitory and substrate sites recognize a common feature in both compounds, the triphosphate moiety. To differentiate isosteric substrate and product pyrimidine rings, an additional pocket far from the expected kinase/ligase catalytic site, specifically recognizes the cytosine and ribose portions of the product inhibitor.</text>
</comment>
<dbReference type="GO" id="GO:0019856">
    <property type="term" value="P:pyrimidine nucleobase biosynthetic process"/>
    <property type="evidence" value="ECO:0007669"/>
    <property type="project" value="TreeGrafter"/>
</dbReference>
<evidence type="ECO:0000256" key="7">
    <source>
        <dbReference type="ARBA" id="ARBA00022842"/>
    </source>
</evidence>
<feature type="binding site" evidence="11">
    <location>
        <begin position="191"/>
        <end position="196"/>
    </location>
    <ligand>
        <name>CTP</name>
        <dbReference type="ChEBI" id="CHEBI:37563"/>
        <note>allosteric inhibitor</note>
    </ligand>
</feature>
<evidence type="ECO:0000313" key="15">
    <source>
        <dbReference type="Proteomes" id="UP000199469"/>
    </source>
</evidence>
<dbReference type="HAMAP" id="MF_01227">
    <property type="entry name" value="PyrG"/>
    <property type="match status" value="1"/>
</dbReference>
<dbReference type="NCBIfam" id="TIGR00337">
    <property type="entry name" value="PyrG"/>
    <property type="match status" value="1"/>
</dbReference>
<reference evidence="15" key="1">
    <citation type="submission" date="2016-10" db="EMBL/GenBank/DDBJ databases">
        <authorList>
            <person name="Varghese N."/>
            <person name="Submissions S."/>
        </authorList>
    </citation>
    <scope>NUCLEOTIDE SEQUENCE [LARGE SCALE GENOMIC DNA]</scope>
    <source>
        <strain evidence="15">DSM 17724</strain>
    </source>
</reference>